<evidence type="ECO:0000256" key="2">
    <source>
        <dbReference type="ARBA" id="ARBA00023015"/>
    </source>
</evidence>
<dbReference type="PANTHER" id="PTHR30126">
    <property type="entry name" value="HTH-TYPE TRANSCRIPTIONAL REGULATOR"/>
    <property type="match status" value="1"/>
</dbReference>
<comment type="similarity">
    <text evidence="1">Belongs to the LysR transcriptional regulatory family.</text>
</comment>
<dbReference type="Gene3D" id="3.40.190.290">
    <property type="match status" value="1"/>
</dbReference>
<dbReference type="Pfam" id="PF00126">
    <property type="entry name" value="HTH_1"/>
    <property type="match status" value="2"/>
</dbReference>
<dbReference type="SUPFAM" id="SSF46785">
    <property type="entry name" value="Winged helix' DNA-binding domain"/>
    <property type="match status" value="2"/>
</dbReference>
<keyword evidence="7" id="KW-1185">Reference proteome</keyword>
<dbReference type="SUPFAM" id="SSF53850">
    <property type="entry name" value="Periplasmic binding protein-like II"/>
    <property type="match status" value="1"/>
</dbReference>
<evidence type="ECO:0000313" key="7">
    <source>
        <dbReference type="Proteomes" id="UP001596977"/>
    </source>
</evidence>
<keyword evidence="4" id="KW-0804">Transcription</keyword>
<proteinExistence type="inferred from homology"/>
<keyword evidence="3" id="KW-0238">DNA-binding</keyword>
<dbReference type="Proteomes" id="UP001596977">
    <property type="component" value="Unassembled WGS sequence"/>
</dbReference>
<dbReference type="InterPro" id="IPR036388">
    <property type="entry name" value="WH-like_DNA-bd_sf"/>
</dbReference>
<dbReference type="PROSITE" id="PS50931">
    <property type="entry name" value="HTH_LYSR"/>
    <property type="match status" value="2"/>
</dbReference>
<evidence type="ECO:0000256" key="3">
    <source>
        <dbReference type="ARBA" id="ARBA00023125"/>
    </source>
</evidence>
<gene>
    <name evidence="6" type="ORF">ACFQ1E_06100</name>
</gene>
<protein>
    <submittedName>
        <fullName evidence="6">LysR family transcriptional regulator</fullName>
    </submittedName>
</protein>
<comment type="caution">
    <text evidence="6">The sequence shown here is derived from an EMBL/GenBank/DDBJ whole genome shotgun (WGS) entry which is preliminary data.</text>
</comment>
<keyword evidence="2" id="KW-0805">Transcription regulation</keyword>
<evidence type="ECO:0000259" key="5">
    <source>
        <dbReference type="PROSITE" id="PS50931"/>
    </source>
</evidence>
<dbReference type="Gene3D" id="1.10.10.10">
    <property type="entry name" value="Winged helix-like DNA-binding domain superfamily/Winged helix DNA-binding domain"/>
    <property type="match status" value="2"/>
</dbReference>
<evidence type="ECO:0000256" key="1">
    <source>
        <dbReference type="ARBA" id="ARBA00009437"/>
    </source>
</evidence>
<accession>A0ABW3H368</accession>
<dbReference type="InterPro" id="IPR036390">
    <property type="entry name" value="WH_DNA-bd_sf"/>
</dbReference>
<dbReference type="InterPro" id="IPR000847">
    <property type="entry name" value="LysR_HTH_N"/>
</dbReference>
<evidence type="ECO:0000313" key="6">
    <source>
        <dbReference type="EMBL" id="MFD0945905.1"/>
    </source>
</evidence>
<dbReference type="PANTHER" id="PTHR30126:SF98">
    <property type="entry name" value="HTH-TYPE TRANSCRIPTIONAL ACTIVATOR BAUR"/>
    <property type="match status" value="1"/>
</dbReference>
<sequence>MTLAPFDLNLRHLRALPVIIARGSMSAAADVVALSQPALTQGLARLEEQLGLTLFGRRPGGVVPTAEGRLLAERVTAAFDGLDAAARAAAPGGGRSVACQAITATQLRAFLALVDGGSFVAASAATGLSQPALHRAVRDLGRICGGPLVERSGRGVAIAEAGRRLARGVRIAEREIELALAEIAADRAPHGDRIVVGAMPLSRAELIPRAVARLVETVPGASVDIVDGSWSELVELLRDGVIDLMIGALRPEPPADLEQVPLFTSHLVVVARAGHPLAGTRPQPEDLAAYPWIVGRPGTPLRARWERLFEGRPLPPAPIECGSVTTIRGILSKSKCLTLLSPDQIALETSAGLLEAIAGPYPHVEREIGVTTRKGSRPGAVGRRFLALLHDAAAELEREWVGGGGPLTAE</sequence>
<dbReference type="Pfam" id="PF03466">
    <property type="entry name" value="LysR_substrate"/>
    <property type="match status" value="1"/>
</dbReference>
<feature type="domain" description="HTH lysR-type" evidence="5">
    <location>
        <begin position="102"/>
        <end position="159"/>
    </location>
</feature>
<dbReference type="InterPro" id="IPR005119">
    <property type="entry name" value="LysR_subst-bd"/>
</dbReference>
<dbReference type="EMBL" id="JBHTJG010000002">
    <property type="protein sequence ID" value="MFD0945905.1"/>
    <property type="molecule type" value="Genomic_DNA"/>
</dbReference>
<reference evidence="7" key="1">
    <citation type="journal article" date="2019" name="Int. J. Syst. Evol. Microbiol.">
        <title>The Global Catalogue of Microorganisms (GCM) 10K type strain sequencing project: providing services to taxonomists for standard genome sequencing and annotation.</title>
        <authorList>
            <consortium name="The Broad Institute Genomics Platform"/>
            <consortium name="The Broad Institute Genome Sequencing Center for Infectious Disease"/>
            <person name="Wu L."/>
            <person name="Ma J."/>
        </authorList>
    </citation>
    <scope>NUCLEOTIDE SEQUENCE [LARGE SCALE GENOMIC DNA]</scope>
    <source>
        <strain evidence="7">CCUG 62982</strain>
    </source>
</reference>
<dbReference type="RefSeq" id="WP_264943293.1">
    <property type="nucleotide sequence ID" value="NZ_JAPDRA010000002.1"/>
</dbReference>
<organism evidence="6 7">
    <name type="scientific">Sphingomonas canadensis</name>
    <dbReference type="NCBI Taxonomy" id="1219257"/>
    <lineage>
        <taxon>Bacteria</taxon>
        <taxon>Pseudomonadati</taxon>
        <taxon>Pseudomonadota</taxon>
        <taxon>Alphaproteobacteria</taxon>
        <taxon>Sphingomonadales</taxon>
        <taxon>Sphingomonadaceae</taxon>
        <taxon>Sphingomonas</taxon>
    </lineage>
</organism>
<dbReference type="PRINTS" id="PR00039">
    <property type="entry name" value="HTHLYSR"/>
</dbReference>
<evidence type="ECO:0000256" key="4">
    <source>
        <dbReference type="ARBA" id="ARBA00023163"/>
    </source>
</evidence>
<feature type="domain" description="HTH lysR-type" evidence="5">
    <location>
        <begin position="8"/>
        <end position="65"/>
    </location>
</feature>
<name>A0ABW3H368_9SPHN</name>